<dbReference type="AlphaFoldDB" id="A0A6N8FCJ2"/>
<organism evidence="2 3">
    <name type="scientific">Psychrosphaera haliotis</name>
    <dbReference type="NCBI Taxonomy" id="555083"/>
    <lineage>
        <taxon>Bacteria</taxon>
        <taxon>Pseudomonadati</taxon>
        <taxon>Pseudomonadota</taxon>
        <taxon>Gammaproteobacteria</taxon>
        <taxon>Alteromonadales</taxon>
        <taxon>Pseudoalteromonadaceae</taxon>
        <taxon>Psychrosphaera</taxon>
    </lineage>
</organism>
<gene>
    <name evidence="2" type="ORF">GNP35_10475</name>
</gene>
<feature type="chain" id="PRO_5027115833" evidence="1">
    <location>
        <begin position="23"/>
        <end position="249"/>
    </location>
</feature>
<keyword evidence="3" id="KW-1185">Reference proteome</keyword>
<reference evidence="2 3" key="1">
    <citation type="submission" date="2019-11" db="EMBL/GenBank/DDBJ databases">
        <title>P. haliotis isolates from Z. marina roots.</title>
        <authorList>
            <person name="Cohen M."/>
            <person name="Jospin G."/>
            <person name="Eisen J.A."/>
            <person name="Coil D.A."/>
        </authorList>
    </citation>
    <scope>NUCLEOTIDE SEQUENCE [LARGE SCALE GENOMIC DNA]</scope>
    <source>
        <strain evidence="2 3">UCD-MCMsp1aY</strain>
    </source>
</reference>
<keyword evidence="1" id="KW-0732">Signal</keyword>
<comment type="caution">
    <text evidence="2">The sequence shown here is derived from an EMBL/GenBank/DDBJ whole genome shotgun (WGS) entry which is preliminary data.</text>
</comment>
<evidence type="ECO:0000313" key="3">
    <source>
        <dbReference type="Proteomes" id="UP000439994"/>
    </source>
</evidence>
<evidence type="ECO:0000256" key="1">
    <source>
        <dbReference type="SAM" id="SignalP"/>
    </source>
</evidence>
<sequence>MKPLLKFALFVGMLFWVSPLLAKGPFTFTIGADQWKQDAPATYGVANDNLLAFSGQSETNRQYELSITHKLPILPNVRLSSSSNEQTGTNTLAQTYVLGGEAYSVASQLSSVHKTKAFDLLLSYPVFDVSILKMDLGLLTRYQELDIATSKVGDTQQSQVDSDKIVPMVHVNIQSGVPLLGFFVFAEFNKGDSNHLYQSGIGYTFDNNLIPDVDLKLGYRKESVDFSLSDGVIFNQDLDTTFAGMRIRF</sequence>
<dbReference type="OrthoDB" id="6708408at2"/>
<evidence type="ECO:0000313" key="2">
    <source>
        <dbReference type="EMBL" id="MUH72887.1"/>
    </source>
</evidence>
<protein>
    <submittedName>
        <fullName evidence="2">TIGR04219 family outer membrane beta-barrel protein</fullName>
    </submittedName>
</protein>
<dbReference type="InterPro" id="IPR026387">
    <property type="entry name" value="OMP_w_GlyGly"/>
</dbReference>
<feature type="signal peptide" evidence="1">
    <location>
        <begin position="1"/>
        <end position="22"/>
    </location>
</feature>
<dbReference type="Proteomes" id="UP000439994">
    <property type="component" value="Unassembled WGS sequence"/>
</dbReference>
<dbReference type="EMBL" id="WOCD01000003">
    <property type="protein sequence ID" value="MUH72887.1"/>
    <property type="molecule type" value="Genomic_DNA"/>
</dbReference>
<accession>A0A6N8FCJ2</accession>
<name>A0A6N8FCJ2_9GAMM</name>
<dbReference type="RefSeq" id="WP_155696032.1">
    <property type="nucleotide sequence ID" value="NZ_WOCD01000003.1"/>
</dbReference>
<dbReference type="NCBIfam" id="TIGR04219">
    <property type="entry name" value="OMP_w_GlyGly"/>
    <property type="match status" value="1"/>
</dbReference>
<proteinExistence type="predicted"/>